<dbReference type="InterPro" id="IPR058912">
    <property type="entry name" value="HTH_animal"/>
</dbReference>
<proteinExistence type="predicted"/>
<name>A0AAW0XMQ0_CHEQU</name>
<gene>
    <name evidence="3" type="ORF">OTU49_002677</name>
</gene>
<keyword evidence="4" id="KW-1185">Reference proteome</keyword>
<protein>
    <recommendedName>
        <fullName evidence="2">Helix-turn-helix domain-containing protein</fullName>
    </recommendedName>
</protein>
<dbReference type="Proteomes" id="UP001445076">
    <property type="component" value="Unassembled WGS sequence"/>
</dbReference>
<dbReference type="Pfam" id="PF26215">
    <property type="entry name" value="HTH_animal"/>
    <property type="match status" value="1"/>
</dbReference>
<dbReference type="PANTHER" id="PTHR21301">
    <property type="entry name" value="REVERSE TRANSCRIPTASE"/>
    <property type="match status" value="1"/>
</dbReference>
<dbReference type="EMBL" id="JARKIK010000032">
    <property type="protein sequence ID" value="KAK8740727.1"/>
    <property type="molecule type" value="Genomic_DNA"/>
</dbReference>
<organism evidence="3 4">
    <name type="scientific">Cherax quadricarinatus</name>
    <name type="common">Australian red claw crayfish</name>
    <dbReference type="NCBI Taxonomy" id="27406"/>
    <lineage>
        <taxon>Eukaryota</taxon>
        <taxon>Metazoa</taxon>
        <taxon>Ecdysozoa</taxon>
        <taxon>Arthropoda</taxon>
        <taxon>Crustacea</taxon>
        <taxon>Multicrustacea</taxon>
        <taxon>Malacostraca</taxon>
        <taxon>Eumalacostraca</taxon>
        <taxon>Eucarida</taxon>
        <taxon>Decapoda</taxon>
        <taxon>Pleocyemata</taxon>
        <taxon>Astacidea</taxon>
        <taxon>Parastacoidea</taxon>
        <taxon>Parastacidae</taxon>
        <taxon>Cherax</taxon>
    </lineage>
</organism>
<evidence type="ECO:0000313" key="4">
    <source>
        <dbReference type="Proteomes" id="UP001445076"/>
    </source>
</evidence>
<feature type="region of interest" description="Disordered" evidence="1">
    <location>
        <begin position="1"/>
        <end position="46"/>
    </location>
</feature>
<accession>A0AAW0XMQ0</accession>
<dbReference type="PANTHER" id="PTHR21301:SF10">
    <property type="entry name" value="REVERSE TRANSCRIPTASE DOMAIN-CONTAINING PROTEIN"/>
    <property type="match status" value="1"/>
</dbReference>
<evidence type="ECO:0000256" key="1">
    <source>
        <dbReference type="SAM" id="MobiDB-lite"/>
    </source>
</evidence>
<sequence>MRKMDEATDKWMGNQQPRPCRPPPSTLESYLLPDFRQPPPTRKRPALRRKVQALKREARTTPFFTRENLKKGERGALKGLIHNPNIVANKADKSPSIVIMSTENYRAAGMKHLKDERTYEPITDGRAALEQAQERDKKLILDLYRNEGRAGTMTVALRDSFLKHKSRVPSIYFLPKTHKDLDPTTGTWKTRPVVSGCAAPTRPVDKFLTALLMPLVELLPNRIKDTTHFLQKMEALKDELQEIPEDYRLVSLDIESLYPSIPQKEAAARVSSFYGDRLPDIKDVLRNRGIRTPPSQALIRKAILHVMQDTLLEFDRRTYRQKTGTAIGASVSVAIAELFVYLTVEVRLKRANLNLLVFCRSIEDIICIIPGAEPEVQRTLTWLNGVNRALRFTFEMEEKELPFLNTKVYLDAKCCLQTKTYYKPSHTHQFLLWTSAHPTSLRRSLPYSMALRIKRICSETTECSYNIGHLRVPG</sequence>
<reference evidence="3 4" key="1">
    <citation type="journal article" date="2024" name="BMC Genomics">
        <title>Genome assembly of redclaw crayfish (Cherax quadricarinatus) provides insights into its immune adaptation and hypoxia tolerance.</title>
        <authorList>
            <person name="Liu Z."/>
            <person name="Zheng J."/>
            <person name="Li H."/>
            <person name="Fang K."/>
            <person name="Wang S."/>
            <person name="He J."/>
            <person name="Zhou D."/>
            <person name="Weng S."/>
            <person name="Chi M."/>
            <person name="Gu Z."/>
            <person name="He J."/>
            <person name="Li F."/>
            <person name="Wang M."/>
        </authorList>
    </citation>
    <scope>NUCLEOTIDE SEQUENCE [LARGE SCALE GENOMIC DNA]</scope>
    <source>
        <strain evidence="3">ZL_2023a</strain>
    </source>
</reference>
<feature type="domain" description="Helix-turn-helix" evidence="2">
    <location>
        <begin position="429"/>
        <end position="460"/>
    </location>
</feature>
<comment type="caution">
    <text evidence="3">The sequence shown here is derived from an EMBL/GenBank/DDBJ whole genome shotgun (WGS) entry which is preliminary data.</text>
</comment>
<dbReference type="AlphaFoldDB" id="A0AAW0XMQ0"/>
<evidence type="ECO:0000313" key="3">
    <source>
        <dbReference type="EMBL" id="KAK8740727.1"/>
    </source>
</evidence>
<evidence type="ECO:0000259" key="2">
    <source>
        <dbReference type="Pfam" id="PF26215"/>
    </source>
</evidence>